<keyword evidence="2" id="KW-1185">Reference proteome</keyword>
<accession>A0A6G1DNP3</accession>
<sequence length="68" mass="6812">MVQQVTSTQVEPQDDACLGLLVLPPSDVVEPALLPADTSACAGVAHVAAYIPHPLHATAATAAEVAAP</sequence>
<evidence type="ECO:0000313" key="1">
    <source>
        <dbReference type="EMBL" id="KAF0913822.1"/>
    </source>
</evidence>
<gene>
    <name evidence="1" type="ORF">E2562_024908</name>
</gene>
<comment type="caution">
    <text evidence="1">The sequence shown here is derived from an EMBL/GenBank/DDBJ whole genome shotgun (WGS) entry which is preliminary data.</text>
</comment>
<organism evidence="1 2">
    <name type="scientific">Oryza meyeriana var. granulata</name>
    <dbReference type="NCBI Taxonomy" id="110450"/>
    <lineage>
        <taxon>Eukaryota</taxon>
        <taxon>Viridiplantae</taxon>
        <taxon>Streptophyta</taxon>
        <taxon>Embryophyta</taxon>
        <taxon>Tracheophyta</taxon>
        <taxon>Spermatophyta</taxon>
        <taxon>Magnoliopsida</taxon>
        <taxon>Liliopsida</taxon>
        <taxon>Poales</taxon>
        <taxon>Poaceae</taxon>
        <taxon>BOP clade</taxon>
        <taxon>Oryzoideae</taxon>
        <taxon>Oryzeae</taxon>
        <taxon>Oryzinae</taxon>
        <taxon>Oryza</taxon>
        <taxon>Oryza meyeriana</taxon>
    </lineage>
</organism>
<proteinExistence type="predicted"/>
<dbReference type="AlphaFoldDB" id="A0A6G1DNP3"/>
<dbReference type="EMBL" id="SPHZ02000006">
    <property type="protein sequence ID" value="KAF0913822.1"/>
    <property type="molecule type" value="Genomic_DNA"/>
</dbReference>
<reference evidence="1 2" key="1">
    <citation type="submission" date="2019-11" db="EMBL/GenBank/DDBJ databases">
        <title>Whole genome sequence of Oryza granulata.</title>
        <authorList>
            <person name="Li W."/>
        </authorList>
    </citation>
    <scope>NUCLEOTIDE SEQUENCE [LARGE SCALE GENOMIC DNA]</scope>
    <source>
        <strain evidence="2">cv. Menghai</strain>
        <tissue evidence="1">Leaf</tissue>
    </source>
</reference>
<dbReference type="Proteomes" id="UP000479710">
    <property type="component" value="Unassembled WGS sequence"/>
</dbReference>
<dbReference type="OrthoDB" id="780868at2759"/>
<protein>
    <submittedName>
        <fullName evidence="1">Uncharacterized protein</fullName>
    </submittedName>
</protein>
<name>A0A6G1DNP3_9ORYZ</name>
<evidence type="ECO:0000313" key="2">
    <source>
        <dbReference type="Proteomes" id="UP000479710"/>
    </source>
</evidence>